<dbReference type="EnsemblMetazoa" id="GMOY004604-RA">
    <property type="protein sequence ID" value="GMOY004604-PA"/>
    <property type="gene ID" value="GMOY004604"/>
</dbReference>
<evidence type="ECO:0000256" key="1">
    <source>
        <dbReference type="ARBA" id="ARBA00008664"/>
    </source>
</evidence>
<dbReference type="EMBL" id="CCAG010000864">
    <property type="status" value="NOT_ANNOTATED_CDS"/>
    <property type="molecule type" value="Genomic_DNA"/>
</dbReference>
<dbReference type="AlphaFoldDB" id="A0A1B0G297"/>
<feature type="domain" description="PLD phosphodiesterase" evidence="3">
    <location>
        <begin position="186"/>
        <end position="213"/>
    </location>
</feature>
<dbReference type="Pfam" id="PF00614">
    <property type="entry name" value="PLDc"/>
    <property type="match status" value="1"/>
</dbReference>
<proteinExistence type="inferred from homology"/>
<dbReference type="GO" id="GO:0003824">
    <property type="term" value="F:catalytic activity"/>
    <property type="evidence" value="ECO:0007669"/>
    <property type="project" value="InterPro"/>
</dbReference>
<name>A0A1B0G297_GLOMM</name>
<dbReference type="VEuPathDB" id="VectorBase:GMOY007427"/>
<dbReference type="Pfam" id="PF13918">
    <property type="entry name" value="PLDc_3"/>
    <property type="match status" value="1"/>
</dbReference>
<keyword evidence="2" id="KW-1133">Transmembrane helix</keyword>
<reference evidence="5" key="1">
    <citation type="submission" date="2014-03" db="EMBL/GenBank/DDBJ databases">
        <title>Genome Sequence of the Tsetse Fly (Glossina morsitans): Vector of African Trypanosomiasis.</title>
        <authorList>
            <consortium name="International Glossina Genome Initiative W.H.O."/>
            <person name="Lawson D."/>
        </authorList>
    </citation>
    <scope>NUCLEOTIDE SEQUENCE [LARGE SCALE GENOMIC DNA]</scope>
    <source>
        <strain evidence="5">Yale</strain>
    </source>
</reference>
<dbReference type="CDD" id="cd09106">
    <property type="entry name" value="PLDc_vPLD3_4_5_like_1"/>
    <property type="match status" value="1"/>
</dbReference>
<dbReference type="PROSITE" id="PS50035">
    <property type="entry name" value="PLD"/>
    <property type="match status" value="2"/>
</dbReference>
<keyword evidence="2" id="KW-0472">Membrane</keyword>
<dbReference type="SMART" id="SM00155">
    <property type="entry name" value="PLDc"/>
    <property type="match status" value="2"/>
</dbReference>
<dbReference type="Gene3D" id="3.30.870.10">
    <property type="entry name" value="Endonuclease Chain A"/>
    <property type="match status" value="2"/>
</dbReference>
<feature type="transmembrane region" description="Helical" evidence="2">
    <location>
        <begin position="30"/>
        <end position="51"/>
    </location>
</feature>
<evidence type="ECO:0000256" key="2">
    <source>
        <dbReference type="SAM" id="Phobius"/>
    </source>
</evidence>
<dbReference type="Proteomes" id="UP000092444">
    <property type="component" value="Unassembled WGS sequence"/>
</dbReference>
<comment type="similarity">
    <text evidence="1">Belongs to the phospholipase D family.</text>
</comment>
<keyword evidence="2" id="KW-0812">Transmembrane</keyword>
<dbReference type="EMBL" id="CCAG010021866">
    <property type="status" value="NOT_ANNOTATED_CDS"/>
    <property type="molecule type" value="Genomic_DNA"/>
</dbReference>
<dbReference type="EnsemblMetazoa" id="GMOY007427-RA">
    <property type="protein sequence ID" value="GMOY007427-PA"/>
    <property type="gene ID" value="GMOY007427"/>
</dbReference>
<dbReference type="InterPro" id="IPR001736">
    <property type="entry name" value="PLipase_D/transphosphatidylase"/>
</dbReference>
<dbReference type="VEuPathDB" id="VectorBase:GMOY004604"/>
<accession>A0A1B0G297</accession>
<evidence type="ECO:0000313" key="5">
    <source>
        <dbReference type="Proteomes" id="UP000092444"/>
    </source>
</evidence>
<dbReference type="PANTHER" id="PTHR10185">
    <property type="entry name" value="PHOSPHOLIPASE D - RELATED"/>
    <property type="match status" value="1"/>
</dbReference>
<dbReference type="InterPro" id="IPR032803">
    <property type="entry name" value="PLDc_3"/>
</dbReference>
<sequence>MKMKYPHTKWTYLQIPFEYLTTTSVRSSAWWHRACCFIIFITCGLAIYSIFRNLSNGIVMNEYAFDGQCSLQLVESIPVGLNYSENSPKFLSTYNAWGILINFTEESLNIGSFYWTMLGADVIEHPSAVLGENIYEAIKAKGANHNITIRIAQSEPTAISNNSDTEILQQMGAAEVRSVNFTRLLDGGVLHTKLWVVDNKHFYVGSANMDWRSLTQVKELGVLGINCKTLSEDFMKIFNEYWYLGSQTANIPKKWPKEYSTNFNFANPIIVNSRSNNLHAVVSSSPPPLTSDGRVDDLECILKTINDAKSFVYIAVMDYYPLIMYTESMRYWPFIDDALRKVAIENKVKIKLLISWWRYSSKSENYFLKSLTDLTKSLKGVDIQVRRFIVPINKDQLKIPHSRVNHNKYMVTDNAAYIGTSNWSGDYFIDTAGIGLYLQTVNNSSSATDIREQLLGVFNRDWYSPYAVNT</sequence>
<keyword evidence="5" id="KW-1185">Reference proteome</keyword>
<dbReference type="PANTHER" id="PTHR10185:SF17">
    <property type="entry name" value="GM01519P-RELATED"/>
    <property type="match status" value="1"/>
</dbReference>
<dbReference type="STRING" id="37546.A0A1B0G297"/>
<organism evidence="4 5">
    <name type="scientific">Glossina morsitans morsitans</name>
    <name type="common">Savannah tsetse fly</name>
    <dbReference type="NCBI Taxonomy" id="37546"/>
    <lineage>
        <taxon>Eukaryota</taxon>
        <taxon>Metazoa</taxon>
        <taxon>Ecdysozoa</taxon>
        <taxon>Arthropoda</taxon>
        <taxon>Hexapoda</taxon>
        <taxon>Insecta</taxon>
        <taxon>Pterygota</taxon>
        <taxon>Neoptera</taxon>
        <taxon>Endopterygota</taxon>
        <taxon>Diptera</taxon>
        <taxon>Brachycera</taxon>
        <taxon>Muscomorpha</taxon>
        <taxon>Hippoboscoidea</taxon>
        <taxon>Glossinidae</taxon>
        <taxon>Glossina</taxon>
    </lineage>
</organism>
<reference evidence="4" key="2">
    <citation type="submission" date="2020-05" db="UniProtKB">
        <authorList>
            <consortium name="EnsemblMetazoa"/>
        </authorList>
    </citation>
    <scope>IDENTIFICATION</scope>
    <source>
        <strain evidence="4">Yale</strain>
    </source>
</reference>
<feature type="domain" description="PLD phosphodiesterase" evidence="3">
    <location>
        <begin position="401"/>
        <end position="427"/>
    </location>
</feature>
<dbReference type="InterPro" id="IPR050874">
    <property type="entry name" value="Diverse_PLD-related"/>
</dbReference>
<dbReference type="CDD" id="cd09107">
    <property type="entry name" value="PLDc_vPLD3_4_5_like_2"/>
    <property type="match status" value="1"/>
</dbReference>
<evidence type="ECO:0000313" key="4">
    <source>
        <dbReference type="EnsemblMetazoa" id="GMOY004604-PA"/>
    </source>
</evidence>
<protein>
    <recommendedName>
        <fullName evidence="3">PLD phosphodiesterase domain-containing protein</fullName>
    </recommendedName>
</protein>
<evidence type="ECO:0000259" key="3">
    <source>
        <dbReference type="PROSITE" id="PS50035"/>
    </source>
</evidence>
<dbReference type="SUPFAM" id="SSF56024">
    <property type="entry name" value="Phospholipase D/nuclease"/>
    <property type="match status" value="2"/>
</dbReference>